<dbReference type="PROSITE" id="PS51009">
    <property type="entry name" value="CYTCII"/>
    <property type="match status" value="1"/>
</dbReference>
<dbReference type="Proteomes" id="UP001139971">
    <property type="component" value="Unassembled WGS sequence"/>
</dbReference>
<gene>
    <name evidence="2" type="ORF">OD750_007600</name>
</gene>
<feature type="chain" id="PRO_5040919034" description="Cytochrome c556" evidence="1">
    <location>
        <begin position="21"/>
        <end position="132"/>
    </location>
</feature>
<protein>
    <recommendedName>
        <fullName evidence="4">Cytochrome c556</fullName>
    </recommendedName>
</protein>
<dbReference type="GO" id="GO:0022900">
    <property type="term" value="P:electron transport chain"/>
    <property type="evidence" value="ECO:0007669"/>
    <property type="project" value="InterPro"/>
</dbReference>
<reference evidence="2" key="1">
    <citation type="submission" date="2023-02" db="EMBL/GenBank/DDBJ databases">
        <title>Tahibacter soli sp. nov. isolated from soil.</title>
        <authorList>
            <person name="Baek J.H."/>
            <person name="Lee J.K."/>
            <person name="Choi D.G."/>
            <person name="Jeon C.O."/>
        </authorList>
    </citation>
    <scope>NUCLEOTIDE SEQUENCE</scope>
    <source>
        <strain evidence="2">BL</strain>
    </source>
</reference>
<organism evidence="2 3">
    <name type="scientific">Tahibacter soli</name>
    <dbReference type="NCBI Taxonomy" id="2983605"/>
    <lineage>
        <taxon>Bacteria</taxon>
        <taxon>Pseudomonadati</taxon>
        <taxon>Pseudomonadota</taxon>
        <taxon>Gammaproteobacteria</taxon>
        <taxon>Lysobacterales</taxon>
        <taxon>Rhodanobacteraceae</taxon>
        <taxon>Tahibacter</taxon>
    </lineage>
</organism>
<accession>A0A9X3YKM4</accession>
<feature type="signal peptide" evidence="1">
    <location>
        <begin position="1"/>
        <end position="20"/>
    </location>
</feature>
<name>A0A9X3YKM4_9GAMM</name>
<sequence>MKVILLFLAGALIGALVAFSAANTFGQRHAWPRGVMAVMQHHAAALRDARKQERCDAAATAPHWRILAAVGGDIEPAYASTGSVEPDFRRQAQAFSAATAQFAAEPPRDCAALDQALPKLKEQCDNCHRDYR</sequence>
<evidence type="ECO:0000313" key="2">
    <source>
        <dbReference type="EMBL" id="MDC8012408.1"/>
    </source>
</evidence>
<dbReference type="GO" id="GO:0009055">
    <property type="term" value="F:electron transfer activity"/>
    <property type="evidence" value="ECO:0007669"/>
    <property type="project" value="InterPro"/>
</dbReference>
<keyword evidence="3" id="KW-1185">Reference proteome</keyword>
<dbReference type="GO" id="GO:0005506">
    <property type="term" value="F:iron ion binding"/>
    <property type="evidence" value="ECO:0007669"/>
    <property type="project" value="InterPro"/>
</dbReference>
<dbReference type="SUPFAM" id="SSF47175">
    <property type="entry name" value="Cytochromes"/>
    <property type="match status" value="1"/>
</dbReference>
<keyword evidence="1" id="KW-0732">Signal</keyword>
<dbReference type="AlphaFoldDB" id="A0A9X3YKM4"/>
<dbReference type="InterPro" id="IPR002321">
    <property type="entry name" value="Cyt_c_II"/>
</dbReference>
<dbReference type="InterPro" id="IPR010980">
    <property type="entry name" value="Cyt_c/b562"/>
</dbReference>
<evidence type="ECO:0000313" key="3">
    <source>
        <dbReference type="Proteomes" id="UP001139971"/>
    </source>
</evidence>
<comment type="caution">
    <text evidence="2">The sequence shown here is derived from an EMBL/GenBank/DDBJ whole genome shotgun (WGS) entry which is preliminary data.</text>
</comment>
<dbReference type="Gene3D" id="1.20.120.10">
    <property type="entry name" value="Cytochrome c/b562"/>
    <property type="match status" value="1"/>
</dbReference>
<dbReference type="GO" id="GO:0020037">
    <property type="term" value="F:heme binding"/>
    <property type="evidence" value="ECO:0007669"/>
    <property type="project" value="InterPro"/>
</dbReference>
<dbReference type="Pfam" id="PF01322">
    <property type="entry name" value="Cytochrom_C_2"/>
    <property type="match status" value="1"/>
</dbReference>
<dbReference type="EMBL" id="JAOVZO020000008">
    <property type="protein sequence ID" value="MDC8012408.1"/>
    <property type="molecule type" value="Genomic_DNA"/>
</dbReference>
<proteinExistence type="predicted"/>
<evidence type="ECO:0000256" key="1">
    <source>
        <dbReference type="SAM" id="SignalP"/>
    </source>
</evidence>
<dbReference type="RefSeq" id="WP_263543925.1">
    <property type="nucleotide sequence ID" value="NZ_JAOVZO020000008.1"/>
</dbReference>
<evidence type="ECO:0008006" key="4">
    <source>
        <dbReference type="Google" id="ProtNLM"/>
    </source>
</evidence>